<keyword evidence="2" id="KW-0520">NAD</keyword>
<accession>A0ABT1R3M9</accession>
<dbReference type="EMBL" id="WHSB02000002">
    <property type="protein sequence ID" value="MCQ4629779.1"/>
    <property type="molecule type" value="Genomic_DNA"/>
</dbReference>
<keyword evidence="4" id="KW-1185">Reference proteome</keyword>
<gene>
    <name evidence="3" type="ORF">GB927_007000</name>
</gene>
<reference evidence="3" key="1">
    <citation type="submission" date="2021-07" db="EMBL/GenBank/DDBJ databases">
        <title>Shinella sp. nov., a novel member of the genus Shinella from water.</title>
        <authorList>
            <person name="Deng Y."/>
        </authorList>
    </citation>
    <scope>NUCLEOTIDE SEQUENCE</scope>
    <source>
        <strain evidence="3">CPCC 100929</strain>
    </source>
</reference>
<protein>
    <submittedName>
        <fullName evidence="3">Ornithine cyclodeaminase family protein</fullName>
    </submittedName>
</protein>
<dbReference type="Gene3D" id="3.30.1780.10">
    <property type="entry name" value="ornithine cyclodeaminase, domain 1"/>
    <property type="match status" value="1"/>
</dbReference>
<dbReference type="PANTHER" id="PTHR13812">
    <property type="entry name" value="KETIMINE REDUCTASE MU-CRYSTALLIN"/>
    <property type="match status" value="1"/>
</dbReference>
<evidence type="ECO:0000313" key="4">
    <source>
        <dbReference type="Proteomes" id="UP000996601"/>
    </source>
</evidence>
<dbReference type="Pfam" id="PF02423">
    <property type="entry name" value="OCD_Mu_crystall"/>
    <property type="match status" value="1"/>
</dbReference>
<dbReference type="InterPro" id="IPR023401">
    <property type="entry name" value="ODC_N"/>
</dbReference>
<evidence type="ECO:0000256" key="2">
    <source>
        <dbReference type="ARBA" id="ARBA00023027"/>
    </source>
</evidence>
<sequence length="344" mass="36112">MDVDIRADRHLTPRTTLVLSRSEIEGLVTMAEVIEVVEAAHADMSNGTAAQPAATAMKLPSGTGAFLAMPALADRQGLAVVKLLADIPDNTARSLPMQRSVALLVSQETGAPVAIFHGQIPTRIRTAAASAVATRHLSRPDSRVLGLIGAGALAVEHVRAICQVRSIERVVVWSRSAATVTGFIERVGKDFPNLVLEAAASPQDVFAQSDIVCTLTPSREAHVEGAWFKPGQHINAVGAPPRPDHREIDSAGMARARVFLDSLPMAMHDSGDLLMAIAEGAITREQASTEIGDVITGAASGRTSPEEITLFNSVGLAVQDLAIGALLVARAREKGVGMEIDLAG</sequence>
<dbReference type="SUPFAM" id="SSF51735">
    <property type="entry name" value="NAD(P)-binding Rossmann-fold domains"/>
    <property type="match status" value="1"/>
</dbReference>
<dbReference type="RefSeq" id="WP_256115951.1">
    <property type="nucleotide sequence ID" value="NZ_WHSB02000002.1"/>
</dbReference>
<proteinExistence type="inferred from homology"/>
<dbReference type="PANTHER" id="PTHR13812:SF19">
    <property type="entry name" value="KETIMINE REDUCTASE MU-CRYSTALLIN"/>
    <property type="match status" value="1"/>
</dbReference>
<name>A0ABT1R3M9_9HYPH</name>
<comment type="caution">
    <text evidence="3">The sequence shown here is derived from an EMBL/GenBank/DDBJ whole genome shotgun (WGS) entry which is preliminary data.</text>
</comment>
<dbReference type="InterPro" id="IPR036291">
    <property type="entry name" value="NAD(P)-bd_dom_sf"/>
</dbReference>
<evidence type="ECO:0000256" key="1">
    <source>
        <dbReference type="ARBA" id="ARBA00008903"/>
    </source>
</evidence>
<organism evidence="3 4">
    <name type="scientific">Shinella lacus</name>
    <dbReference type="NCBI Taxonomy" id="2654216"/>
    <lineage>
        <taxon>Bacteria</taxon>
        <taxon>Pseudomonadati</taxon>
        <taxon>Pseudomonadota</taxon>
        <taxon>Alphaproteobacteria</taxon>
        <taxon>Hyphomicrobiales</taxon>
        <taxon>Rhizobiaceae</taxon>
        <taxon>Shinella</taxon>
    </lineage>
</organism>
<dbReference type="InterPro" id="IPR003462">
    <property type="entry name" value="ODC_Mu_crystall"/>
</dbReference>
<evidence type="ECO:0000313" key="3">
    <source>
        <dbReference type="EMBL" id="MCQ4629779.1"/>
    </source>
</evidence>
<comment type="similarity">
    <text evidence="1">Belongs to the ornithine cyclodeaminase/mu-crystallin family.</text>
</comment>
<dbReference type="PIRSF" id="PIRSF001439">
    <property type="entry name" value="CryM"/>
    <property type="match status" value="1"/>
</dbReference>
<dbReference type="Proteomes" id="UP000996601">
    <property type="component" value="Unassembled WGS sequence"/>
</dbReference>
<dbReference type="Gene3D" id="3.40.50.720">
    <property type="entry name" value="NAD(P)-binding Rossmann-like Domain"/>
    <property type="match status" value="1"/>
</dbReference>